<evidence type="ECO:0000313" key="1">
    <source>
        <dbReference type="EMBL" id="GIH27846.1"/>
    </source>
</evidence>
<dbReference type="Gene3D" id="1.10.150.240">
    <property type="entry name" value="Putative phosphatase, domain 2"/>
    <property type="match status" value="1"/>
</dbReference>
<dbReference type="Gene3D" id="3.40.50.1000">
    <property type="entry name" value="HAD superfamily/HAD-like"/>
    <property type="match status" value="1"/>
</dbReference>
<name>A0A919QH85_9ACTN</name>
<keyword evidence="2" id="KW-1185">Reference proteome</keyword>
<dbReference type="AlphaFoldDB" id="A0A919QH85"/>
<dbReference type="NCBIfam" id="TIGR01509">
    <property type="entry name" value="HAD-SF-IA-v3"/>
    <property type="match status" value="1"/>
</dbReference>
<dbReference type="InterPro" id="IPR051806">
    <property type="entry name" value="HAD-like_SPP"/>
</dbReference>
<proteinExistence type="predicted"/>
<reference evidence="1" key="1">
    <citation type="submission" date="2021-01" db="EMBL/GenBank/DDBJ databases">
        <title>Whole genome shotgun sequence of Acrocarpospora phusangensis NBRC 108782.</title>
        <authorList>
            <person name="Komaki H."/>
            <person name="Tamura T."/>
        </authorList>
    </citation>
    <scope>NUCLEOTIDE SEQUENCE</scope>
    <source>
        <strain evidence="1">NBRC 108782</strain>
    </source>
</reference>
<sequence>MSSVSAHPAGGTDSRALIFDFDGVIVDTESAVVAGWRAECVDLGVPFDEEAFVATLGTPSLRPERVAAVLGAAGGDPLAAIDRIRSRVRALALDLPVLPGVRELLEQARAAGVRTAVASSANREWVTGHLERVGLLSAFAAVFCRDDVAAGKPAPDLYLAALASLRSPAPAAVAIEDTATGVTAAQAAGLRCVAVPGPLTIGHDLAVADLILPSLAGVGLDDLFALHLRAGTL</sequence>
<dbReference type="InterPro" id="IPR041492">
    <property type="entry name" value="HAD_2"/>
</dbReference>
<dbReference type="EMBL" id="BOOA01000065">
    <property type="protein sequence ID" value="GIH27846.1"/>
    <property type="molecule type" value="Genomic_DNA"/>
</dbReference>
<dbReference type="Pfam" id="PF13419">
    <property type="entry name" value="HAD_2"/>
    <property type="match status" value="1"/>
</dbReference>
<dbReference type="InterPro" id="IPR006439">
    <property type="entry name" value="HAD-SF_hydro_IA"/>
</dbReference>
<dbReference type="InterPro" id="IPR036412">
    <property type="entry name" value="HAD-like_sf"/>
</dbReference>
<dbReference type="SUPFAM" id="SSF56784">
    <property type="entry name" value="HAD-like"/>
    <property type="match status" value="1"/>
</dbReference>
<dbReference type="InterPro" id="IPR023198">
    <property type="entry name" value="PGP-like_dom2"/>
</dbReference>
<evidence type="ECO:0000313" key="2">
    <source>
        <dbReference type="Proteomes" id="UP000640052"/>
    </source>
</evidence>
<protein>
    <submittedName>
        <fullName evidence="1">Haloacid dehalogenase</fullName>
    </submittedName>
</protein>
<organism evidence="1 2">
    <name type="scientific">Acrocarpospora phusangensis</name>
    <dbReference type="NCBI Taxonomy" id="1070424"/>
    <lineage>
        <taxon>Bacteria</taxon>
        <taxon>Bacillati</taxon>
        <taxon>Actinomycetota</taxon>
        <taxon>Actinomycetes</taxon>
        <taxon>Streptosporangiales</taxon>
        <taxon>Streptosporangiaceae</taxon>
        <taxon>Acrocarpospora</taxon>
    </lineage>
</organism>
<dbReference type="GO" id="GO:0050308">
    <property type="term" value="F:sugar-phosphatase activity"/>
    <property type="evidence" value="ECO:0007669"/>
    <property type="project" value="TreeGrafter"/>
</dbReference>
<comment type="caution">
    <text evidence="1">The sequence shown here is derived from an EMBL/GenBank/DDBJ whole genome shotgun (WGS) entry which is preliminary data.</text>
</comment>
<dbReference type="InterPro" id="IPR023214">
    <property type="entry name" value="HAD_sf"/>
</dbReference>
<accession>A0A919QH85</accession>
<dbReference type="SFLD" id="SFLDG01129">
    <property type="entry name" value="C1.5:_HAD__Beta-PGM__Phosphata"/>
    <property type="match status" value="1"/>
</dbReference>
<dbReference type="RefSeq" id="WP_204044491.1">
    <property type="nucleotide sequence ID" value="NZ_BOOA01000065.1"/>
</dbReference>
<dbReference type="Proteomes" id="UP000640052">
    <property type="component" value="Unassembled WGS sequence"/>
</dbReference>
<dbReference type="SFLD" id="SFLDS00003">
    <property type="entry name" value="Haloacid_Dehalogenase"/>
    <property type="match status" value="1"/>
</dbReference>
<gene>
    <name evidence="1" type="ORF">Aph01nite_61560</name>
</gene>
<dbReference type="PANTHER" id="PTHR43481">
    <property type="entry name" value="FRUCTOSE-1-PHOSPHATE PHOSPHATASE"/>
    <property type="match status" value="1"/>
</dbReference>
<dbReference type="PANTHER" id="PTHR43481:SF4">
    <property type="entry name" value="GLYCEROL-1-PHOSPHATE PHOSPHOHYDROLASE 1-RELATED"/>
    <property type="match status" value="1"/>
</dbReference>